<name>A0A8H4L1T3_9HYPO</name>
<protein>
    <submittedName>
        <fullName evidence="2">Acetyltransferase GNAT family</fullName>
    </submittedName>
</protein>
<dbReference type="SUPFAM" id="SSF55729">
    <property type="entry name" value="Acyl-CoA N-acyltransferases (Nat)"/>
    <property type="match status" value="1"/>
</dbReference>
<dbReference type="CDD" id="cd04301">
    <property type="entry name" value="NAT_SF"/>
    <property type="match status" value="1"/>
</dbReference>
<organism evidence="2 3">
    <name type="scientific">Fusarium albosuccineum</name>
    <dbReference type="NCBI Taxonomy" id="1237068"/>
    <lineage>
        <taxon>Eukaryota</taxon>
        <taxon>Fungi</taxon>
        <taxon>Dikarya</taxon>
        <taxon>Ascomycota</taxon>
        <taxon>Pezizomycotina</taxon>
        <taxon>Sordariomycetes</taxon>
        <taxon>Hypocreomycetidae</taxon>
        <taxon>Hypocreales</taxon>
        <taxon>Nectriaceae</taxon>
        <taxon>Fusarium</taxon>
        <taxon>Fusarium decemcellulare species complex</taxon>
    </lineage>
</organism>
<dbReference type="GO" id="GO:0016747">
    <property type="term" value="F:acyltransferase activity, transferring groups other than amino-acyl groups"/>
    <property type="evidence" value="ECO:0007669"/>
    <property type="project" value="InterPro"/>
</dbReference>
<evidence type="ECO:0000313" key="3">
    <source>
        <dbReference type="Proteomes" id="UP000554235"/>
    </source>
</evidence>
<dbReference type="EMBL" id="JAADYS010001934">
    <property type="protein sequence ID" value="KAF4460466.1"/>
    <property type="molecule type" value="Genomic_DNA"/>
</dbReference>
<dbReference type="InterPro" id="IPR016181">
    <property type="entry name" value="Acyl_CoA_acyltransferase"/>
</dbReference>
<evidence type="ECO:0000313" key="2">
    <source>
        <dbReference type="EMBL" id="KAF4460466.1"/>
    </source>
</evidence>
<sequence>MIRVRQTSPQDLPYIQDIMFSALIDSQNYIISSFMPRRDMDGAHYNAFFTALKEIDDNYWRPSYPEALHLQAFYRHSEAWGKGVGTTLIEWGLDAALKAQVPVVVESTGAAKFYENRGFKQVCTKRIQVEGESAFVDVDALVWVPLEVEAL</sequence>
<dbReference type="PANTHER" id="PTHR42791">
    <property type="entry name" value="GNAT FAMILY ACETYLTRANSFERASE"/>
    <property type="match status" value="1"/>
</dbReference>
<proteinExistence type="predicted"/>
<keyword evidence="3" id="KW-1185">Reference proteome</keyword>
<dbReference type="PROSITE" id="PS51186">
    <property type="entry name" value="GNAT"/>
    <property type="match status" value="1"/>
</dbReference>
<feature type="domain" description="N-acetyltransferase" evidence="1">
    <location>
        <begin position="2"/>
        <end position="142"/>
    </location>
</feature>
<dbReference type="AlphaFoldDB" id="A0A8H4L1T3"/>
<reference evidence="2 3" key="1">
    <citation type="submission" date="2020-01" db="EMBL/GenBank/DDBJ databases">
        <title>Identification and distribution of gene clusters putatively required for synthesis of sphingolipid metabolism inhibitors in phylogenetically diverse species of the filamentous fungus Fusarium.</title>
        <authorList>
            <person name="Kim H.-S."/>
            <person name="Busman M."/>
            <person name="Brown D.W."/>
            <person name="Divon H."/>
            <person name="Uhlig S."/>
            <person name="Proctor R.H."/>
        </authorList>
    </citation>
    <scope>NUCLEOTIDE SEQUENCE [LARGE SCALE GENOMIC DNA]</scope>
    <source>
        <strain evidence="2 3">NRRL 20459</strain>
    </source>
</reference>
<dbReference type="PANTHER" id="PTHR42791:SF1">
    <property type="entry name" value="N-ACETYLTRANSFERASE DOMAIN-CONTAINING PROTEIN"/>
    <property type="match status" value="1"/>
</dbReference>
<dbReference type="Pfam" id="PF13508">
    <property type="entry name" value="Acetyltransf_7"/>
    <property type="match status" value="1"/>
</dbReference>
<dbReference type="InterPro" id="IPR052523">
    <property type="entry name" value="Trichothecene_AcTrans"/>
</dbReference>
<dbReference type="Proteomes" id="UP000554235">
    <property type="component" value="Unassembled WGS sequence"/>
</dbReference>
<evidence type="ECO:0000259" key="1">
    <source>
        <dbReference type="PROSITE" id="PS51186"/>
    </source>
</evidence>
<dbReference type="InterPro" id="IPR000182">
    <property type="entry name" value="GNAT_dom"/>
</dbReference>
<comment type="caution">
    <text evidence="2">The sequence shown here is derived from an EMBL/GenBank/DDBJ whole genome shotgun (WGS) entry which is preliminary data.</text>
</comment>
<gene>
    <name evidence="2" type="ORF">FALBO_12757</name>
</gene>
<accession>A0A8H4L1T3</accession>
<keyword evidence="2" id="KW-0808">Transferase</keyword>
<dbReference type="Gene3D" id="3.40.630.30">
    <property type="match status" value="1"/>
</dbReference>
<dbReference type="OrthoDB" id="410198at2759"/>